<evidence type="ECO:0000256" key="3">
    <source>
        <dbReference type="PROSITE-ProRule" id="PRU10007"/>
    </source>
</evidence>
<dbReference type="PROSITE" id="PS00687">
    <property type="entry name" value="ALDEHYDE_DEHYDR_GLU"/>
    <property type="match status" value="1"/>
</dbReference>
<accession>A0AAW2YMY1</accession>
<evidence type="ECO:0000313" key="6">
    <source>
        <dbReference type="EMBL" id="KAL0478185.1"/>
    </source>
</evidence>
<dbReference type="EMBL" id="JAOPGA020000323">
    <property type="protein sequence ID" value="KAL0478185.1"/>
    <property type="molecule type" value="Genomic_DNA"/>
</dbReference>
<organism evidence="6 7">
    <name type="scientific">Acrasis kona</name>
    <dbReference type="NCBI Taxonomy" id="1008807"/>
    <lineage>
        <taxon>Eukaryota</taxon>
        <taxon>Discoba</taxon>
        <taxon>Heterolobosea</taxon>
        <taxon>Tetramitia</taxon>
        <taxon>Eutetramitia</taxon>
        <taxon>Acrasidae</taxon>
        <taxon>Acrasis</taxon>
    </lineage>
</organism>
<comment type="similarity">
    <text evidence="1 4">Belongs to the aldehyde dehydrogenase family.</text>
</comment>
<dbReference type="InterPro" id="IPR029510">
    <property type="entry name" value="Ald_DH_CS_GLU"/>
</dbReference>
<evidence type="ECO:0000259" key="5">
    <source>
        <dbReference type="Pfam" id="PF00171"/>
    </source>
</evidence>
<evidence type="ECO:0000256" key="2">
    <source>
        <dbReference type="ARBA" id="ARBA00023002"/>
    </source>
</evidence>
<dbReference type="FunFam" id="3.40.309.10:FF:000001">
    <property type="entry name" value="Mitochondrial aldehyde dehydrogenase 2"/>
    <property type="match status" value="1"/>
</dbReference>
<feature type="active site" evidence="3">
    <location>
        <position position="254"/>
    </location>
</feature>
<dbReference type="CDD" id="cd07091">
    <property type="entry name" value="ALDH_F1-2_Ald2-like"/>
    <property type="match status" value="1"/>
</dbReference>
<feature type="domain" description="Aldehyde dehydrogenase" evidence="5">
    <location>
        <begin position="18"/>
        <end position="484"/>
    </location>
</feature>
<keyword evidence="7" id="KW-1185">Reference proteome</keyword>
<dbReference type="Gene3D" id="3.40.605.10">
    <property type="entry name" value="Aldehyde Dehydrogenase, Chain A, domain 1"/>
    <property type="match status" value="1"/>
</dbReference>
<dbReference type="SUPFAM" id="SSF53720">
    <property type="entry name" value="ALDH-like"/>
    <property type="match status" value="1"/>
</dbReference>
<reference evidence="6 7" key="1">
    <citation type="submission" date="2024-03" db="EMBL/GenBank/DDBJ databases">
        <title>The Acrasis kona genome and developmental transcriptomes reveal deep origins of eukaryotic multicellular pathways.</title>
        <authorList>
            <person name="Sheikh S."/>
            <person name="Fu C.-J."/>
            <person name="Brown M.W."/>
            <person name="Baldauf S.L."/>
        </authorList>
    </citation>
    <scope>NUCLEOTIDE SEQUENCE [LARGE SCALE GENOMIC DNA]</scope>
    <source>
        <strain evidence="6 7">ATCC MYA-3509</strain>
    </source>
</reference>
<dbReference type="InterPro" id="IPR016163">
    <property type="entry name" value="Ald_DH_C"/>
</dbReference>
<proteinExistence type="inferred from homology"/>
<dbReference type="FunFam" id="3.40.605.10:FF:000050">
    <property type="entry name" value="Aldehyde dehydrogenase, mitochondrial"/>
    <property type="match status" value="1"/>
</dbReference>
<keyword evidence="2 4" id="KW-0560">Oxidoreductase</keyword>
<dbReference type="Proteomes" id="UP001431209">
    <property type="component" value="Unassembled WGS sequence"/>
</dbReference>
<dbReference type="Pfam" id="PF00171">
    <property type="entry name" value="Aldedh"/>
    <property type="match status" value="1"/>
</dbReference>
<dbReference type="InterPro" id="IPR015590">
    <property type="entry name" value="Aldehyde_DH_dom"/>
</dbReference>
<evidence type="ECO:0000256" key="4">
    <source>
        <dbReference type="RuleBase" id="RU003345"/>
    </source>
</evidence>
<dbReference type="InterPro" id="IPR016161">
    <property type="entry name" value="Ald_DH/histidinol_DH"/>
</dbReference>
<dbReference type="InterPro" id="IPR016160">
    <property type="entry name" value="Ald_DH_CS_CYS"/>
</dbReference>
<dbReference type="Gene3D" id="3.40.309.10">
    <property type="entry name" value="Aldehyde Dehydrogenase, Chain A, domain 2"/>
    <property type="match status" value="1"/>
</dbReference>
<evidence type="ECO:0000313" key="7">
    <source>
        <dbReference type="Proteomes" id="UP001431209"/>
    </source>
</evidence>
<dbReference type="PANTHER" id="PTHR11699">
    <property type="entry name" value="ALDEHYDE DEHYDROGENASE-RELATED"/>
    <property type="match status" value="1"/>
</dbReference>
<dbReference type="FunFam" id="3.40.605.10:FF:000026">
    <property type="entry name" value="Aldehyde dehydrogenase, putative"/>
    <property type="match status" value="1"/>
</dbReference>
<dbReference type="GO" id="GO:0016620">
    <property type="term" value="F:oxidoreductase activity, acting on the aldehyde or oxo group of donors, NAD or NADP as acceptor"/>
    <property type="evidence" value="ECO:0007669"/>
    <property type="project" value="InterPro"/>
</dbReference>
<sequence length="493" mass="53633">MSSQVEVKYTQIFIDGEYVNSASGKTFETKNPATGKVIANIQEGDKEDIDRAVKSARAASDGWANTDPSKRAVVIQKFADLMEKHFDQLVALESLDNGKPVSLSKGDITLAISHFRYYAGWCDKVTGKTMASEGDFFNYTAIEPVGVVGAIIPWNFPILMFTWKVAPALATGNAIVVKPAETTPLTALYLARLLVEAGLPKGVCNVVPGYGHTAGNALSRHMDVDKIAFTGSTRVGKLVQIASGESNLKAVTLELGGKSPLIIMDDAAETDEELEQVVTTAIKVGIFYNQGQVCCASSRVFVHEKIHDRFVEKAVEVAKKRNVGNPFDDATEQGPQQNEVQFNTVLKYIKIGQEEDKATLSVGGQRVGSEGYFVQPTIFTNVTDNMTIAKEEIFGPVVAVLKFGSLEEVIKRANDTSYGLAAGIMTKSLKHALKFSKEAKAGTVWVNCWNSFQSNMPFGGYKMSGFGRDLGEYALNNYTKVKAVHIHIPGYKN</sequence>
<gene>
    <name evidence="6" type="ORF">AKO1_008447</name>
</gene>
<name>A0AAW2YMY1_9EUKA</name>
<dbReference type="PROSITE" id="PS00070">
    <property type="entry name" value="ALDEHYDE_DEHYDR_CYS"/>
    <property type="match status" value="1"/>
</dbReference>
<dbReference type="AlphaFoldDB" id="A0AAW2YMY1"/>
<comment type="caution">
    <text evidence="6">The sequence shown here is derived from an EMBL/GenBank/DDBJ whole genome shotgun (WGS) entry which is preliminary data.</text>
</comment>
<protein>
    <submittedName>
        <fullName evidence="6">Aldehyde dehydrogenase</fullName>
    </submittedName>
</protein>
<dbReference type="InterPro" id="IPR016162">
    <property type="entry name" value="Ald_DH_N"/>
</dbReference>
<evidence type="ECO:0000256" key="1">
    <source>
        <dbReference type="ARBA" id="ARBA00009986"/>
    </source>
</evidence>